<keyword evidence="2" id="KW-0804">Transcription</keyword>
<dbReference type="PROSITE" id="PS50294">
    <property type="entry name" value="WD_REPEATS_REGION"/>
    <property type="match status" value="1"/>
</dbReference>
<dbReference type="Gene3D" id="2.130.10.10">
    <property type="entry name" value="YVTN repeat-like/Quinoprotein amine dehydrogenase"/>
    <property type="match status" value="1"/>
</dbReference>
<evidence type="ECO:0000313" key="6">
    <source>
        <dbReference type="EMBL" id="PRP75708.1"/>
    </source>
</evidence>
<dbReference type="PANTHER" id="PTHR15052:SF2">
    <property type="entry name" value="GENERAL TRANSCRIPTION FACTOR 3C POLYPEPTIDE 2"/>
    <property type="match status" value="1"/>
</dbReference>
<dbReference type="AlphaFoldDB" id="A0A2P6MVG4"/>
<feature type="compositionally biased region" description="Acidic residues" evidence="5">
    <location>
        <begin position="768"/>
        <end position="778"/>
    </location>
</feature>
<evidence type="ECO:0000256" key="1">
    <source>
        <dbReference type="ARBA" id="ARBA00004123"/>
    </source>
</evidence>
<dbReference type="STRING" id="1890364.A0A2P6MVG4"/>
<dbReference type="Proteomes" id="UP000241769">
    <property type="component" value="Unassembled WGS sequence"/>
</dbReference>
<comment type="caution">
    <text evidence="6">The sequence shown here is derived from an EMBL/GenBank/DDBJ whole genome shotgun (WGS) entry which is preliminary data.</text>
</comment>
<feature type="repeat" description="WD" evidence="4">
    <location>
        <begin position="534"/>
        <end position="570"/>
    </location>
</feature>
<name>A0A2P6MVG4_9EUKA</name>
<feature type="compositionally biased region" description="Basic residues" evidence="5">
    <location>
        <begin position="212"/>
        <end position="221"/>
    </location>
</feature>
<reference evidence="6 7" key="1">
    <citation type="journal article" date="2018" name="Genome Biol. Evol.">
        <title>Multiple Roots of Fruiting Body Formation in Amoebozoa.</title>
        <authorList>
            <person name="Hillmann F."/>
            <person name="Forbes G."/>
            <person name="Novohradska S."/>
            <person name="Ferling I."/>
            <person name="Riege K."/>
            <person name="Groth M."/>
            <person name="Westermann M."/>
            <person name="Marz M."/>
            <person name="Spaller T."/>
            <person name="Winckler T."/>
            <person name="Schaap P."/>
            <person name="Glockner G."/>
        </authorList>
    </citation>
    <scope>NUCLEOTIDE SEQUENCE [LARGE SCALE GENOMIC DNA]</scope>
    <source>
        <strain evidence="6 7">Jena</strain>
    </source>
</reference>
<comment type="subcellular location">
    <subcellularLocation>
        <location evidence="1">Nucleus</location>
    </subcellularLocation>
</comment>
<dbReference type="EMBL" id="MDYQ01000366">
    <property type="protein sequence ID" value="PRP75708.1"/>
    <property type="molecule type" value="Genomic_DNA"/>
</dbReference>
<evidence type="ECO:0000256" key="4">
    <source>
        <dbReference type="PROSITE-ProRule" id="PRU00221"/>
    </source>
</evidence>
<evidence type="ECO:0000256" key="2">
    <source>
        <dbReference type="ARBA" id="ARBA00023163"/>
    </source>
</evidence>
<dbReference type="InterPro" id="IPR015943">
    <property type="entry name" value="WD40/YVTN_repeat-like_dom_sf"/>
</dbReference>
<accession>A0A2P6MVG4</accession>
<dbReference type="GO" id="GO:0005634">
    <property type="term" value="C:nucleus"/>
    <property type="evidence" value="ECO:0007669"/>
    <property type="project" value="UniProtKB-SubCell"/>
</dbReference>
<proteinExistence type="predicted"/>
<keyword evidence="4" id="KW-0853">WD repeat</keyword>
<dbReference type="PROSITE" id="PS50082">
    <property type="entry name" value="WD_REPEATS_2"/>
    <property type="match status" value="2"/>
</dbReference>
<dbReference type="InterPro" id="IPR001680">
    <property type="entry name" value="WD40_rpt"/>
</dbReference>
<feature type="compositionally biased region" description="Polar residues" evidence="5">
    <location>
        <begin position="1"/>
        <end position="20"/>
    </location>
</feature>
<organism evidence="6 7">
    <name type="scientific">Planoprotostelium fungivorum</name>
    <dbReference type="NCBI Taxonomy" id="1890364"/>
    <lineage>
        <taxon>Eukaryota</taxon>
        <taxon>Amoebozoa</taxon>
        <taxon>Evosea</taxon>
        <taxon>Variosea</taxon>
        <taxon>Cavosteliida</taxon>
        <taxon>Cavosteliaceae</taxon>
        <taxon>Planoprotostelium</taxon>
    </lineage>
</organism>
<feature type="compositionally biased region" description="Basic residues" evidence="5">
    <location>
        <begin position="165"/>
        <end position="187"/>
    </location>
</feature>
<sequence length="778" mass="87990">MGRQASVKNYFNVTNSSAQNVDPDAMDESSAKAEDSEPNVSVTRKRRRSEEKSEAQAKKSKKDDDEDTSVVKPRRGRSKTVEAAKSTTEDEEKKQEKEKKEKKQEKERKEKKQEDEKKEERPKRGRPRKVVPVEVEEGEEEGEGNEGEGKEEEGEKEEVEGPRTRSGRSTKRAAPKKRAPRAKPSPKKKVESEEEGEEGEEEEEEKEETKTPKKKGRKYIKKGQPGYVRPKYYYVAKGPRKSKIAPVLMSRDIEPDVYKEEDVMLRHWSHQQSQTVELSDHVIDGYLPSSTSIHVSTDEESHTLPLFSVLHDRINLSMEEDSDLNNRFIINAGAPVWAMDWCPHPHGIESPHYLALSTHKHMDERHILGKMYTGGYFIQLWNMGSLTGKEKARLELCIVHNGGCIWDLKWCPKAYVPKDRPNSRLGILAIASADGSISVYTLPHLESTESNDEPKFVSMSPSFFFGNNEFSPISSPAVTLCWSSYAPSLAVGYGDGTIRVWDLDRVIPSSHQATSRDYIEVGDIEDKLFPFAQFKGHGRMVNRISWSNCDPNWMSSSSIDGHFKIWDLRNPFHPIYDHVPGGGNINAVLWSIPQQRNIFGKLGPILAMEDGTVRFLATRSVHVMPRVYDVDGSPPLWDIDVSDAQCVATAATDGSIISFSFLDWVSKYPKRGGIKLIEMNRKEDTIHITCPLKPAESNADPMLLYDTQLSMHRVKWNTCTDRHNWLAAAGGAGLVVVLELSTDVLKYGPVHKKKNKPKKGKKTKAKQEEDDDDDDDEE</sequence>
<dbReference type="SUPFAM" id="SSF50978">
    <property type="entry name" value="WD40 repeat-like"/>
    <property type="match status" value="1"/>
</dbReference>
<dbReference type="InParanoid" id="A0A2P6MVG4"/>
<dbReference type="PANTHER" id="PTHR15052">
    <property type="entry name" value="RNA POLYMERASE III TRANSCRIPTION INITIATION FACTOR COMPLEX SUBUNIT"/>
    <property type="match status" value="1"/>
</dbReference>
<keyword evidence="3" id="KW-0539">Nucleus</keyword>
<feature type="compositionally biased region" description="Acidic residues" evidence="5">
    <location>
        <begin position="134"/>
        <end position="158"/>
    </location>
</feature>
<dbReference type="Pfam" id="PF00400">
    <property type="entry name" value="WD40"/>
    <property type="match status" value="2"/>
</dbReference>
<feature type="compositionally biased region" description="Basic and acidic residues" evidence="5">
    <location>
        <begin position="79"/>
        <end position="122"/>
    </location>
</feature>
<evidence type="ECO:0000313" key="7">
    <source>
        <dbReference type="Proteomes" id="UP000241769"/>
    </source>
</evidence>
<feature type="compositionally biased region" description="Basic residues" evidence="5">
    <location>
        <begin position="749"/>
        <end position="764"/>
    </location>
</feature>
<dbReference type="InterPro" id="IPR052416">
    <property type="entry name" value="GTF3C_component"/>
</dbReference>
<dbReference type="OrthoDB" id="4703at2759"/>
<evidence type="ECO:0000256" key="5">
    <source>
        <dbReference type="SAM" id="MobiDB-lite"/>
    </source>
</evidence>
<gene>
    <name evidence="6" type="ORF">PROFUN_15622</name>
</gene>
<keyword evidence="7" id="KW-1185">Reference proteome</keyword>
<protein>
    <submittedName>
        <fullName evidence="6">Uncharacterized protein</fullName>
    </submittedName>
</protein>
<dbReference type="SMART" id="SM00320">
    <property type="entry name" value="WD40"/>
    <property type="match status" value="4"/>
</dbReference>
<feature type="region of interest" description="Disordered" evidence="5">
    <location>
        <begin position="1"/>
        <end position="222"/>
    </location>
</feature>
<dbReference type="GO" id="GO:0006383">
    <property type="term" value="P:transcription by RNA polymerase III"/>
    <property type="evidence" value="ECO:0007669"/>
    <property type="project" value="TreeGrafter"/>
</dbReference>
<dbReference type="InterPro" id="IPR036322">
    <property type="entry name" value="WD40_repeat_dom_sf"/>
</dbReference>
<evidence type="ECO:0000256" key="3">
    <source>
        <dbReference type="ARBA" id="ARBA00023242"/>
    </source>
</evidence>
<feature type="compositionally biased region" description="Acidic residues" evidence="5">
    <location>
        <begin position="192"/>
        <end position="206"/>
    </location>
</feature>
<feature type="repeat" description="WD" evidence="4">
    <location>
        <begin position="470"/>
        <end position="504"/>
    </location>
</feature>
<feature type="compositionally biased region" description="Basic and acidic residues" evidence="5">
    <location>
        <begin position="48"/>
        <end position="63"/>
    </location>
</feature>
<dbReference type="GO" id="GO:0000127">
    <property type="term" value="C:transcription factor TFIIIC complex"/>
    <property type="evidence" value="ECO:0007669"/>
    <property type="project" value="TreeGrafter"/>
</dbReference>
<feature type="region of interest" description="Disordered" evidence="5">
    <location>
        <begin position="749"/>
        <end position="778"/>
    </location>
</feature>